<accession>A0ABR3GJK3</accession>
<comment type="caution">
    <text evidence="2">The sequence shown here is derived from an EMBL/GenBank/DDBJ whole genome shotgun (WGS) entry which is preliminary data.</text>
</comment>
<protein>
    <recommendedName>
        <fullName evidence="1">DUF7514 domain-containing protein</fullName>
    </recommendedName>
</protein>
<keyword evidence="3" id="KW-1185">Reference proteome</keyword>
<dbReference type="InterPro" id="IPR055936">
    <property type="entry name" value="DUF7514"/>
</dbReference>
<proteinExistence type="predicted"/>
<dbReference type="EMBL" id="JBBBZM010000058">
    <property type="protein sequence ID" value="KAL0636023.1"/>
    <property type="molecule type" value="Genomic_DNA"/>
</dbReference>
<reference evidence="2 3" key="1">
    <citation type="submission" date="2024-02" db="EMBL/GenBank/DDBJ databases">
        <title>Discinaceae phylogenomics.</title>
        <authorList>
            <person name="Dirks A.C."/>
            <person name="James T.Y."/>
        </authorList>
    </citation>
    <scope>NUCLEOTIDE SEQUENCE [LARGE SCALE GENOMIC DNA]</scope>
    <source>
        <strain evidence="2 3">ACD0624</strain>
    </source>
</reference>
<sequence length="250" mass="28071">MALEPQAQTLYDVLEAIFDYADANFVPRGLGLLTREKTKIIIQNAGLDAELAAFIRIPTSVVTAQYRVMECPMHMLPPYIPGDSPYQFREADQPALTKAGWIKSETIGLLTGSETQDDMTYRLIQGCIANCDLQIKNLAVRDRFPGGRYMPLPDKPTVEWYAKSLAPAIGITEVEGIAERLKSALMHISQVQQGNMTQDQSAFEKSRLMEQVRKNQLSAVRASMADTVMRRSAESIDLKSERPRYSWELP</sequence>
<evidence type="ECO:0000259" key="1">
    <source>
        <dbReference type="Pfam" id="PF24355"/>
    </source>
</evidence>
<dbReference type="Pfam" id="PF24355">
    <property type="entry name" value="DUF7514"/>
    <property type="match status" value="1"/>
</dbReference>
<evidence type="ECO:0000313" key="2">
    <source>
        <dbReference type="EMBL" id="KAL0636023.1"/>
    </source>
</evidence>
<name>A0ABR3GJK3_9PEZI</name>
<feature type="domain" description="DUF7514" evidence="1">
    <location>
        <begin position="8"/>
        <end position="145"/>
    </location>
</feature>
<organism evidence="2 3">
    <name type="scientific">Discina gigas</name>
    <dbReference type="NCBI Taxonomy" id="1032678"/>
    <lineage>
        <taxon>Eukaryota</taxon>
        <taxon>Fungi</taxon>
        <taxon>Dikarya</taxon>
        <taxon>Ascomycota</taxon>
        <taxon>Pezizomycotina</taxon>
        <taxon>Pezizomycetes</taxon>
        <taxon>Pezizales</taxon>
        <taxon>Discinaceae</taxon>
        <taxon>Discina</taxon>
    </lineage>
</organism>
<gene>
    <name evidence="2" type="ORF">Q9L58_005052</name>
</gene>
<evidence type="ECO:0000313" key="3">
    <source>
        <dbReference type="Proteomes" id="UP001447188"/>
    </source>
</evidence>
<dbReference type="Proteomes" id="UP001447188">
    <property type="component" value="Unassembled WGS sequence"/>
</dbReference>